<evidence type="ECO:0000256" key="5">
    <source>
        <dbReference type="SAM" id="MobiDB-lite"/>
    </source>
</evidence>
<dbReference type="GO" id="GO:0000479">
    <property type="term" value="P:endonucleolytic cleavage of tricistronic rRNA transcript (SSU-rRNA, 5.8S rRNA, LSU-rRNA)"/>
    <property type="evidence" value="ECO:0007669"/>
    <property type="project" value="TreeGrafter"/>
</dbReference>
<dbReference type="GO" id="GO:0030688">
    <property type="term" value="C:preribosome, small subunit precursor"/>
    <property type="evidence" value="ECO:0007669"/>
    <property type="project" value="TreeGrafter"/>
</dbReference>
<comment type="caution">
    <text evidence="7">The sequence shown here is derived from an EMBL/GenBank/DDBJ whole genome shotgun (WGS) entry which is preliminary data.</text>
</comment>
<reference evidence="7" key="2">
    <citation type="journal article" date="2024" name="Plant">
        <title>Genomic evolution and insights into agronomic trait innovations of Sesamum species.</title>
        <authorList>
            <person name="Miao H."/>
            <person name="Wang L."/>
            <person name="Qu L."/>
            <person name="Liu H."/>
            <person name="Sun Y."/>
            <person name="Le M."/>
            <person name="Wang Q."/>
            <person name="Wei S."/>
            <person name="Zheng Y."/>
            <person name="Lin W."/>
            <person name="Duan Y."/>
            <person name="Cao H."/>
            <person name="Xiong S."/>
            <person name="Wang X."/>
            <person name="Wei L."/>
            <person name="Li C."/>
            <person name="Ma Q."/>
            <person name="Ju M."/>
            <person name="Zhao R."/>
            <person name="Li G."/>
            <person name="Mu C."/>
            <person name="Tian Q."/>
            <person name="Mei H."/>
            <person name="Zhang T."/>
            <person name="Gao T."/>
            <person name="Zhang H."/>
        </authorList>
    </citation>
    <scope>NUCLEOTIDE SEQUENCE</scope>
    <source>
        <strain evidence="7">KEN1</strain>
    </source>
</reference>
<evidence type="ECO:0000256" key="2">
    <source>
        <dbReference type="ARBA" id="ARBA00022517"/>
    </source>
</evidence>
<dbReference type="GO" id="GO:0034511">
    <property type="term" value="F:U3 snoRNA binding"/>
    <property type="evidence" value="ECO:0007669"/>
    <property type="project" value="TreeGrafter"/>
</dbReference>
<feature type="region of interest" description="Disordered" evidence="5">
    <location>
        <begin position="1"/>
        <end position="49"/>
    </location>
</feature>
<dbReference type="AlphaFoldDB" id="A0AAW2XIB5"/>
<keyword evidence="3" id="KW-0539">Nucleus</keyword>
<evidence type="ECO:0000256" key="4">
    <source>
        <dbReference type="ARBA" id="ARBA00038288"/>
    </source>
</evidence>
<dbReference type="SMART" id="SM00785">
    <property type="entry name" value="AARP2CN"/>
    <property type="match status" value="1"/>
</dbReference>
<dbReference type="GO" id="GO:0003924">
    <property type="term" value="F:GTPase activity"/>
    <property type="evidence" value="ECO:0007669"/>
    <property type="project" value="TreeGrafter"/>
</dbReference>
<dbReference type="PANTHER" id="PTHR12858">
    <property type="entry name" value="RIBOSOME BIOGENESIS PROTEIN"/>
    <property type="match status" value="1"/>
</dbReference>
<dbReference type="InterPro" id="IPR039761">
    <property type="entry name" value="Bms1/Tsr1"/>
</dbReference>
<dbReference type="InterPro" id="IPR007034">
    <property type="entry name" value="BMS1_TSR1_C"/>
</dbReference>
<organism evidence="7">
    <name type="scientific">Sesamum latifolium</name>
    <dbReference type="NCBI Taxonomy" id="2727402"/>
    <lineage>
        <taxon>Eukaryota</taxon>
        <taxon>Viridiplantae</taxon>
        <taxon>Streptophyta</taxon>
        <taxon>Embryophyta</taxon>
        <taxon>Tracheophyta</taxon>
        <taxon>Spermatophyta</taxon>
        <taxon>Magnoliopsida</taxon>
        <taxon>eudicotyledons</taxon>
        <taxon>Gunneridae</taxon>
        <taxon>Pentapetalae</taxon>
        <taxon>asterids</taxon>
        <taxon>lamiids</taxon>
        <taxon>Lamiales</taxon>
        <taxon>Pedaliaceae</taxon>
        <taxon>Sesamum</taxon>
    </lineage>
</organism>
<comment type="subcellular location">
    <subcellularLocation>
        <location evidence="1">Nucleus</location>
        <location evidence="1">Nucleolus</location>
    </subcellularLocation>
</comment>
<evidence type="ECO:0000256" key="3">
    <source>
        <dbReference type="ARBA" id="ARBA00023242"/>
    </source>
</evidence>
<evidence type="ECO:0000313" key="7">
    <source>
        <dbReference type="EMBL" id="KAL0452552.1"/>
    </source>
</evidence>
<dbReference type="PANTHER" id="PTHR12858:SF1">
    <property type="entry name" value="PRE-RRNA-PROCESSING PROTEIN TSR1 HOMOLOG"/>
    <property type="match status" value="1"/>
</dbReference>
<dbReference type="SMART" id="SM01362">
    <property type="entry name" value="DUF663"/>
    <property type="match status" value="1"/>
</dbReference>
<feature type="compositionally biased region" description="Basic and acidic residues" evidence="5">
    <location>
        <begin position="392"/>
        <end position="404"/>
    </location>
</feature>
<dbReference type="GO" id="GO:0005525">
    <property type="term" value="F:GTP binding"/>
    <property type="evidence" value="ECO:0007669"/>
    <property type="project" value="TreeGrafter"/>
</dbReference>
<sequence length="737" mass="82502">MGGSKVQFNKAHKTRFASKSSRNVHKISSKDKIKMSKPDRSVAKGAKAARLQRNKMKRAALLKEKRALSGHSSAPRVIVLFGLSASVDLNSLEEDMLSLLAGEGNNSTFPAIASPEYKLRATVLKAPHGDLLTCMEMAKVADLIAFVASPNSLDEADEENHFIDSFGSQCLSVFRTLGLPSTVVLIRDLPDDLKRKQEVKKMCTSMLASEFPEDFHVAFQGAKADSTSLAKTNVLTSWLKSSGKCTLVLTGYVRAHGLSVNQLVHVAGAGDFRMSKIELLRDPCTLNVRKGVDLMDSENDIQVVRCLTPDPQKQEPVVVENVPDLLAGEQTWPTEAEMGEADRNHEKKMKKKRLPRAYQNTRWNLAAWIVDDSDVDYSESDEDGDDGMVLDDGERGFPDQKLENGSEFDDDQASLNLRDSDEETETDSVMMEGDNLTKEQIADQIRKIKEAHAEDEEFPDEVDTPLDIAARKRFAKFRGVKSFRTSTWDTKESLPPEYARIFAFDNFSRTQKHVVAKALDMEQELSDCIPPGSYAKLYIKDVQDGVASKLCMSAKKNANNSLCIRKHDTYEAPIKAKEEFLFHVGFRQFISRPIFSSDSINANKHKMERFLHAGRFSVASIYAPICFPSLPLIALKSQGEETSPALAAVGYPQRVSKSKATVRYMFHNPEDVKWFKPVELWTKCGRRGRIKEPVGTHGAMKCIFNGVLQQHDTVCMSLFKRAYPKWPQQWFPLQSSA</sequence>
<dbReference type="PROSITE" id="PS51714">
    <property type="entry name" value="G_BMS1"/>
    <property type="match status" value="1"/>
</dbReference>
<dbReference type="InterPro" id="IPR030387">
    <property type="entry name" value="G_Bms1/Tsr1_dom"/>
</dbReference>
<reference evidence="7" key="1">
    <citation type="submission" date="2020-06" db="EMBL/GenBank/DDBJ databases">
        <authorList>
            <person name="Li T."/>
            <person name="Hu X."/>
            <person name="Zhang T."/>
            <person name="Song X."/>
            <person name="Zhang H."/>
            <person name="Dai N."/>
            <person name="Sheng W."/>
            <person name="Hou X."/>
            <person name="Wei L."/>
        </authorList>
    </citation>
    <scope>NUCLEOTIDE SEQUENCE</scope>
    <source>
        <strain evidence="7">KEN1</strain>
        <tissue evidence="7">Leaf</tissue>
    </source>
</reference>
<comment type="similarity">
    <text evidence="4">Belongs to the TRAFAC class translation factor GTPase superfamily. Bms1-like GTPase family. TSR1 subfamily.</text>
</comment>
<evidence type="ECO:0000256" key="1">
    <source>
        <dbReference type="ARBA" id="ARBA00004604"/>
    </source>
</evidence>
<evidence type="ECO:0000259" key="6">
    <source>
        <dbReference type="PROSITE" id="PS51714"/>
    </source>
</evidence>
<accession>A0AAW2XIB5</accession>
<feature type="compositionally biased region" description="Acidic residues" evidence="5">
    <location>
        <begin position="376"/>
        <end position="391"/>
    </location>
</feature>
<gene>
    <name evidence="7" type="ORF">Slati_1233300</name>
</gene>
<dbReference type="Pfam" id="PF08142">
    <property type="entry name" value="AARP2CN"/>
    <property type="match status" value="1"/>
</dbReference>
<dbReference type="GO" id="GO:0000462">
    <property type="term" value="P:maturation of SSU-rRNA from tricistronic rRNA transcript (SSU-rRNA, 5.8S rRNA, LSU-rRNA)"/>
    <property type="evidence" value="ECO:0007669"/>
    <property type="project" value="TreeGrafter"/>
</dbReference>
<protein>
    <submittedName>
        <fullName evidence="7">Pre-rRNA-processing protein T</fullName>
    </submittedName>
</protein>
<dbReference type="Pfam" id="PF04950">
    <property type="entry name" value="RIBIOP_C"/>
    <property type="match status" value="1"/>
</dbReference>
<feature type="region of interest" description="Disordered" evidence="5">
    <location>
        <begin position="376"/>
        <end position="428"/>
    </location>
</feature>
<feature type="domain" description="Bms1-type G" evidence="6">
    <location>
        <begin position="74"/>
        <end position="239"/>
    </location>
</feature>
<proteinExistence type="inferred from homology"/>
<dbReference type="EMBL" id="JACGWN010000004">
    <property type="protein sequence ID" value="KAL0452552.1"/>
    <property type="molecule type" value="Genomic_DNA"/>
</dbReference>
<feature type="compositionally biased region" description="Basic residues" evidence="5">
    <location>
        <begin position="10"/>
        <end position="27"/>
    </location>
</feature>
<dbReference type="InterPro" id="IPR012948">
    <property type="entry name" value="AARP2CN"/>
</dbReference>
<keyword evidence="2" id="KW-0690">Ribosome biogenesis</keyword>
<feature type="compositionally biased region" description="Basic and acidic residues" evidence="5">
    <location>
        <begin position="28"/>
        <end position="42"/>
    </location>
</feature>
<name>A0AAW2XIB5_9LAMI</name>
<dbReference type="GO" id="GO:0005730">
    <property type="term" value="C:nucleolus"/>
    <property type="evidence" value="ECO:0007669"/>
    <property type="project" value="UniProtKB-SubCell"/>
</dbReference>